<keyword evidence="4" id="KW-0808">Transferase</keyword>
<dbReference type="InterPro" id="IPR003661">
    <property type="entry name" value="HisK_dim/P_dom"/>
</dbReference>
<feature type="region of interest" description="Disordered" evidence="9">
    <location>
        <begin position="887"/>
        <end position="907"/>
    </location>
</feature>
<feature type="transmembrane region" description="Helical" evidence="10">
    <location>
        <begin position="356"/>
        <end position="375"/>
    </location>
</feature>
<dbReference type="PANTHER" id="PTHR43065">
    <property type="entry name" value="SENSOR HISTIDINE KINASE"/>
    <property type="match status" value="1"/>
</dbReference>
<protein>
    <recommendedName>
        <fullName evidence="2">histidine kinase</fullName>
        <ecNumber evidence="2">2.7.13.3</ecNumber>
    </recommendedName>
</protein>
<feature type="transmembrane region" description="Helical" evidence="10">
    <location>
        <begin position="67"/>
        <end position="90"/>
    </location>
</feature>
<feature type="transmembrane region" description="Helical" evidence="10">
    <location>
        <begin position="568"/>
        <end position="589"/>
    </location>
</feature>
<feature type="transmembrane region" description="Helical" evidence="10">
    <location>
        <begin position="41"/>
        <end position="61"/>
    </location>
</feature>
<keyword evidence="5" id="KW-0547">Nucleotide-binding</keyword>
<evidence type="ECO:0000259" key="11">
    <source>
        <dbReference type="PROSITE" id="PS50109"/>
    </source>
</evidence>
<dbReference type="SMART" id="SM00387">
    <property type="entry name" value="HATPase_c"/>
    <property type="match status" value="1"/>
</dbReference>
<dbReference type="Gene3D" id="3.30.565.10">
    <property type="entry name" value="Histidine kinase-like ATPase, C-terminal domain"/>
    <property type="match status" value="1"/>
</dbReference>
<dbReference type="Gene3D" id="1.10.4160.10">
    <property type="entry name" value="Hydantoin permease"/>
    <property type="match status" value="1"/>
</dbReference>
<name>A0A369T5X8_9PROT</name>
<keyword evidence="8" id="KW-0902">Two-component regulatory system</keyword>
<feature type="transmembrane region" description="Helical" evidence="10">
    <location>
        <begin position="381"/>
        <end position="402"/>
    </location>
</feature>
<feature type="transmembrane region" description="Helical" evidence="10">
    <location>
        <begin position="148"/>
        <end position="167"/>
    </location>
</feature>
<dbReference type="SUPFAM" id="SSF47384">
    <property type="entry name" value="Homodimeric domain of signal transducing histidine kinase"/>
    <property type="match status" value="1"/>
</dbReference>
<evidence type="ECO:0000256" key="8">
    <source>
        <dbReference type="ARBA" id="ARBA00023012"/>
    </source>
</evidence>
<comment type="caution">
    <text evidence="12">The sequence shown here is derived from an EMBL/GenBank/DDBJ whole genome shotgun (WGS) entry which is preliminary data.</text>
</comment>
<accession>A0A369T5X8</accession>
<feature type="transmembrane region" description="Helical" evidence="10">
    <location>
        <begin position="423"/>
        <end position="446"/>
    </location>
</feature>
<keyword evidence="10" id="KW-0472">Membrane</keyword>
<dbReference type="EMBL" id="QPMH01000030">
    <property type="protein sequence ID" value="RDD60312.1"/>
    <property type="molecule type" value="Genomic_DNA"/>
</dbReference>
<evidence type="ECO:0000313" key="12">
    <source>
        <dbReference type="EMBL" id="RDD60312.1"/>
    </source>
</evidence>
<dbReference type="PRINTS" id="PR00344">
    <property type="entry name" value="BCTRLSENSOR"/>
</dbReference>
<keyword evidence="7" id="KW-0067">ATP-binding</keyword>
<sequence>MKSPAIPAKRSYKSWIANETLEDYSLRYAARSFRRWSGFSISNTALGGISFLALEAIGGAITLNYGFINAFPAILVVCLCVFVTSLPIAYYSSRYNIDMDLLTRGAGFGYIGSTITSLIYASFTFIFFALEAAIMAQALKIYADVPLVFGYVISSMVIIPITFMGVTMISRLQIITQPIWGLMLVLPFVFIFYEQPHVLQDWVAFARPGEQPGFNYLFFGAATGVLFSLVVQIGEQVDYLRFLPDKTAENRLRWWTAVVAAGPGWIVIGGLKILAGSLLAVLAVGAGTAHTNAVEPIHMYIKAYEYVSDDPSIVLAAATFFVLISQIKINVTNAYAGSLAWSNFFSRATHYHPGRVVWLVFNILISLLLMLLGIFETLEVVLAVYSNVAIAWIGAVFADLVVLKPLRVSPSYVEFKRAHLYNINPVGCGAMAIASVVSVSAFAGLFGPLAEAYSAPLSFFIAFAVAILVGFATKGGYYIAREPHPAEGSAGEDPDRTVRCRICSYPYESDDMAHCPFYEGPICSLCCSLDSHCHDSCKKPVADLLQKKSRYVGRYFTRKVAPHMGQRLAKFLGVLLILSVVTAALFLLVYRMIDVGTGVDDVGHASLLLRVYIAMIPLLCIAAWWVVLSHESWELAERDLVSSLEQLHKTRHELARNERLATIGELTGTVSHELRNPLGTLTTSVSVLTHHLKRADTPVRQELERMQRNVRRCTHIIEELLEFSRKRENTLRTVAVDDWVARQVDEFDTHEDVRLRMELDCEVEILVDADKLRQAFVNVLQNAVQAVQGADGREAADWDVLVRTWACDTSVAIAVSDNGPGMGGDVRKQVFEPLYSAKPFGVGLGMPLVKRIVEQHEGNIELESAPGRGTTVTMILPRWSSALGERALSAASDRESVPRTKPGSKAL</sequence>
<dbReference type="InterPro" id="IPR004358">
    <property type="entry name" value="Sig_transdc_His_kin-like_C"/>
</dbReference>
<dbReference type="GO" id="GO:0000155">
    <property type="term" value="F:phosphorelay sensor kinase activity"/>
    <property type="evidence" value="ECO:0007669"/>
    <property type="project" value="InterPro"/>
</dbReference>
<feature type="transmembrane region" description="Helical" evidence="10">
    <location>
        <begin position="609"/>
        <end position="628"/>
    </location>
</feature>
<evidence type="ECO:0000256" key="5">
    <source>
        <dbReference type="ARBA" id="ARBA00022741"/>
    </source>
</evidence>
<feature type="transmembrane region" description="Helical" evidence="10">
    <location>
        <begin position="313"/>
        <end position="336"/>
    </location>
</feature>
<evidence type="ECO:0000256" key="9">
    <source>
        <dbReference type="SAM" id="MobiDB-lite"/>
    </source>
</evidence>
<evidence type="ECO:0000256" key="2">
    <source>
        <dbReference type="ARBA" id="ARBA00012438"/>
    </source>
</evidence>
<feature type="transmembrane region" description="Helical" evidence="10">
    <location>
        <begin position="452"/>
        <end position="472"/>
    </location>
</feature>
<evidence type="ECO:0000256" key="3">
    <source>
        <dbReference type="ARBA" id="ARBA00022553"/>
    </source>
</evidence>
<dbReference type="InterPro" id="IPR003594">
    <property type="entry name" value="HATPase_dom"/>
</dbReference>
<dbReference type="AlphaFoldDB" id="A0A369T5X8"/>
<dbReference type="PANTHER" id="PTHR43065:SF10">
    <property type="entry name" value="PEROXIDE STRESS-ACTIVATED HISTIDINE KINASE MAK3"/>
    <property type="match status" value="1"/>
</dbReference>
<organism evidence="12 13">
    <name type="scientific">Ferruginivarius sediminum</name>
    <dbReference type="NCBI Taxonomy" id="2661937"/>
    <lineage>
        <taxon>Bacteria</taxon>
        <taxon>Pseudomonadati</taxon>
        <taxon>Pseudomonadota</taxon>
        <taxon>Alphaproteobacteria</taxon>
        <taxon>Rhodospirillales</taxon>
        <taxon>Rhodospirillaceae</taxon>
        <taxon>Ferruginivarius</taxon>
    </lineage>
</organism>
<evidence type="ECO:0000256" key="7">
    <source>
        <dbReference type="ARBA" id="ARBA00022840"/>
    </source>
</evidence>
<dbReference type="SMART" id="SM00388">
    <property type="entry name" value="HisKA"/>
    <property type="match status" value="1"/>
</dbReference>
<comment type="catalytic activity">
    <reaction evidence="1">
        <text>ATP + protein L-histidine = ADP + protein N-phospho-L-histidine.</text>
        <dbReference type="EC" id="2.7.13.3"/>
    </reaction>
</comment>
<keyword evidence="3" id="KW-0597">Phosphoprotein</keyword>
<dbReference type="SUPFAM" id="SSF55874">
    <property type="entry name" value="ATPase domain of HSP90 chaperone/DNA topoisomerase II/histidine kinase"/>
    <property type="match status" value="1"/>
</dbReference>
<keyword evidence="10" id="KW-1133">Transmembrane helix</keyword>
<feature type="transmembrane region" description="Helical" evidence="10">
    <location>
        <begin position="110"/>
        <end position="136"/>
    </location>
</feature>
<keyword evidence="10" id="KW-0812">Transmembrane</keyword>
<feature type="transmembrane region" description="Helical" evidence="10">
    <location>
        <begin position="213"/>
        <end position="233"/>
    </location>
</feature>
<dbReference type="GO" id="GO:0005524">
    <property type="term" value="F:ATP binding"/>
    <property type="evidence" value="ECO:0007669"/>
    <property type="project" value="UniProtKB-KW"/>
</dbReference>
<dbReference type="Pfam" id="PF00512">
    <property type="entry name" value="HisKA"/>
    <property type="match status" value="1"/>
</dbReference>
<dbReference type="InterPro" id="IPR036097">
    <property type="entry name" value="HisK_dim/P_sf"/>
</dbReference>
<keyword evidence="13" id="KW-1185">Reference proteome</keyword>
<keyword evidence="6 12" id="KW-0418">Kinase</keyword>
<dbReference type="Pfam" id="PF02518">
    <property type="entry name" value="HATPase_c"/>
    <property type="match status" value="1"/>
</dbReference>
<proteinExistence type="predicted"/>
<dbReference type="CDD" id="cd00082">
    <property type="entry name" value="HisKA"/>
    <property type="match status" value="1"/>
</dbReference>
<evidence type="ECO:0000256" key="1">
    <source>
        <dbReference type="ARBA" id="ARBA00000085"/>
    </source>
</evidence>
<evidence type="ECO:0000256" key="10">
    <source>
        <dbReference type="SAM" id="Phobius"/>
    </source>
</evidence>
<dbReference type="EC" id="2.7.13.3" evidence="2"/>
<evidence type="ECO:0000313" key="13">
    <source>
        <dbReference type="Proteomes" id="UP000253941"/>
    </source>
</evidence>
<dbReference type="RefSeq" id="WP_114583741.1">
    <property type="nucleotide sequence ID" value="NZ_QPMH01000030.1"/>
</dbReference>
<feature type="domain" description="Histidine kinase" evidence="11">
    <location>
        <begin position="669"/>
        <end position="880"/>
    </location>
</feature>
<dbReference type="Gene3D" id="1.10.287.130">
    <property type="match status" value="1"/>
</dbReference>
<dbReference type="InterPro" id="IPR036890">
    <property type="entry name" value="HATPase_C_sf"/>
</dbReference>
<feature type="transmembrane region" description="Helical" evidence="10">
    <location>
        <begin position="174"/>
        <end position="193"/>
    </location>
</feature>
<dbReference type="InterPro" id="IPR005467">
    <property type="entry name" value="His_kinase_dom"/>
</dbReference>
<gene>
    <name evidence="12" type="ORF">DRB17_18645</name>
</gene>
<feature type="transmembrane region" description="Helical" evidence="10">
    <location>
        <begin position="254"/>
        <end position="275"/>
    </location>
</feature>
<dbReference type="Proteomes" id="UP000253941">
    <property type="component" value="Unassembled WGS sequence"/>
</dbReference>
<dbReference type="PROSITE" id="PS50109">
    <property type="entry name" value="HIS_KIN"/>
    <property type="match status" value="1"/>
</dbReference>
<evidence type="ECO:0000256" key="6">
    <source>
        <dbReference type="ARBA" id="ARBA00022777"/>
    </source>
</evidence>
<reference evidence="12 13" key="1">
    <citation type="submission" date="2018-07" db="EMBL/GenBank/DDBJ databases">
        <title>Venubactetium sediminum gen. nov., sp. nov., isolated from a marine solar saltern.</title>
        <authorList>
            <person name="Wang S."/>
        </authorList>
    </citation>
    <scope>NUCLEOTIDE SEQUENCE [LARGE SCALE GENOMIC DNA]</scope>
    <source>
        <strain evidence="12 13">WD2A32</strain>
    </source>
</reference>
<evidence type="ECO:0000256" key="4">
    <source>
        <dbReference type="ARBA" id="ARBA00022679"/>
    </source>
</evidence>